<dbReference type="AlphaFoldDB" id="A0A1G1VC90"/>
<feature type="domain" description="DUF7282" evidence="1">
    <location>
        <begin position="73"/>
        <end position="156"/>
    </location>
</feature>
<dbReference type="InterPro" id="IPR055706">
    <property type="entry name" value="Slg1/2_DUF7282"/>
</dbReference>
<proteinExistence type="predicted"/>
<protein>
    <recommendedName>
        <fullName evidence="1">DUF7282 domain-containing protein</fullName>
    </recommendedName>
</protein>
<dbReference type="Proteomes" id="UP000178659">
    <property type="component" value="Unassembled WGS sequence"/>
</dbReference>
<sequence>MSRNFAFFEFARNKLVYSAALILAIALFSYGAFGYKQAPGVNTAQIAAVQPSPVVQAGSTINTEDLLEGGSTIVVSDTNSPNQVSVEFLVLEKSGFIVISKESQPTQENILGVSEILTSGQYKNKTIDLKSEIVTNTYATLFEDNGDGSFSIEDKIVKDEEGETVQAEFKMISTPPSSE</sequence>
<evidence type="ECO:0000259" key="1">
    <source>
        <dbReference type="Pfam" id="PF23951"/>
    </source>
</evidence>
<evidence type="ECO:0000313" key="3">
    <source>
        <dbReference type="Proteomes" id="UP000178659"/>
    </source>
</evidence>
<comment type="caution">
    <text evidence="2">The sequence shown here is derived from an EMBL/GenBank/DDBJ whole genome shotgun (WGS) entry which is preliminary data.</text>
</comment>
<accession>A0A1G1VC90</accession>
<name>A0A1G1VC90_9BACT</name>
<evidence type="ECO:0000313" key="2">
    <source>
        <dbReference type="EMBL" id="OGY13073.1"/>
    </source>
</evidence>
<dbReference type="EMBL" id="MHCC01000021">
    <property type="protein sequence ID" value="OGY13073.1"/>
    <property type="molecule type" value="Genomic_DNA"/>
</dbReference>
<reference evidence="2 3" key="1">
    <citation type="journal article" date="2016" name="Nat. Commun.">
        <title>Thousands of microbial genomes shed light on interconnected biogeochemical processes in an aquifer system.</title>
        <authorList>
            <person name="Anantharaman K."/>
            <person name="Brown C.T."/>
            <person name="Hug L.A."/>
            <person name="Sharon I."/>
            <person name="Castelle C.J."/>
            <person name="Probst A.J."/>
            <person name="Thomas B.C."/>
            <person name="Singh A."/>
            <person name="Wilkins M.J."/>
            <person name="Karaoz U."/>
            <person name="Brodie E.L."/>
            <person name="Williams K.H."/>
            <person name="Hubbard S.S."/>
            <person name="Banfield J.F."/>
        </authorList>
    </citation>
    <scope>NUCLEOTIDE SEQUENCE [LARGE SCALE GENOMIC DNA]</scope>
</reference>
<gene>
    <name evidence="2" type="ORF">A3A77_03345</name>
</gene>
<dbReference type="Pfam" id="PF23951">
    <property type="entry name" value="DUF7282"/>
    <property type="match status" value="1"/>
</dbReference>
<organism evidence="2 3">
    <name type="scientific">Candidatus Blackburnbacteria bacterium RIFCSPLOWO2_01_FULL_40_20</name>
    <dbReference type="NCBI Taxonomy" id="1797519"/>
    <lineage>
        <taxon>Bacteria</taxon>
        <taxon>Candidatus Blackburniibacteriota</taxon>
    </lineage>
</organism>